<dbReference type="GeneID" id="38117635"/>
<dbReference type="Proteomes" id="UP000256690">
    <property type="component" value="Unassembled WGS sequence"/>
</dbReference>
<keyword evidence="4 6" id="KW-0472">Membrane</keyword>
<evidence type="ECO:0000256" key="3">
    <source>
        <dbReference type="ARBA" id="ARBA00022989"/>
    </source>
</evidence>
<dbReference type="GO" id="GO:0071944">
    <property type="term" value="C:cell periphery"/>
    <property type="evidence" value="ECO:0007669"/>
    <property type="project" value="UniProtKB-ARBA"/>
</dbReference>
<keyword evidence="9" id="KW-1185">Reference proteome</keyword>
<feature type="region of interest" description="Disordered" evidence="5">
    <location>
        <begin position="219"/>
        <end position="279"/>
    </location>
</feature>
<dbReference type="PANTHER" id="PTHR15549">
    <property type="entry name" value="PAIRED IMMUNOGLOBULIN-LIKE TYPE 2 RECEPTOR"/>
    <property type="match status" value="1"/>
</dbReference>
<gene>
    <name evidence="8" type="ORF">DSM5745_07265</name>
</gene>
<reference evidence="8 9" key="1">
    <citation type="journal article" date="2018" name="IMA Fungus">
        <title>IMA Genome-F 9: Draft genome sequence of Annulohypoxylon stygium, Aspergillus mulundensis, Berkeleyomyces basicola (syn. Thielaviopsis basicola), Ceratocystis smalleyi, two Cercospora beticola strains, Coleophoma cylindrospora, Fusarium fracticaudum, Phialophora cf. hyalina, and Morchella septimelata.</title>
        <authorList>
            <person name="Wingfield B.D."/>
            <person name="Bills G.F."/>
            <person name="Dong Y."/>
            <person name="Huang W."/>
            <person name="Nel W.J."/>
            <person name="Swalarsk-Parry B.S."/>
            <person name="Vaghefi N."/>
            <person name="Wilken P.M."/>
            <person name="An Z."/>
            <person name="de Beer Z.W."/>
            <person name="De Vos L."/>
            <person name="Chen L."/>
            <person name="Duong T.A."/>
            <person name="Gao Y."/>
            <person name="Hammerbacher A."/>
            <person name="Kikkert J.R."/>
            <person name="Li Y."/>
            <person name="Li H."/>
            <person name="Li K."/>
            <person name="Li Q."/>
            <person name="Liu X."/>
            <person name="Ma X."/>
            <person name="Naidoo K."/>
            <person name="Pethybridge S.J."/>
            <person name="Sun J."/>
            <person name="Steenkamp E.T."/>
            <person name="van der Nest M.A."/>
            <person name="van Wyk S."/>
            <person name="Wingfield M.J."/>
            <person name="Xiong C."/>
            <person name="Yue Q."/>
            <person name="Zhang X."/>
        </authorList>
    </citation>
    <scope>NUCLEOTIDE SEQUENCE [LARGE SCALE GENOMIC DNA]</scope>
    <source>
        <strain evidence="8 9">DSM 5745</strain>
    </source>
</reference>
<evidence type="ECO:0000256" key="4">
    <source>
        <dbReference type="ARBA" id="ARBA00023136"/>
    </source>
</evidence>
<dbReference type="OrthoDB" id="4509907at2759"/>
<comment type="subcellular location">
    <subcellularLocation>
        <location evidence="1">Membrane</location>
        <topology evidence="1">Single-pass membrane protein</topology>
    </subcellularLocation>
</comment>
<comment type="caution">
    <text evidence="8">The sequence shown here is derived from an EMBL/GenBank/DDBJ whole genome shotgun (WGS) entry which is preliminary data.</text>
</comment>
<feature type="compositionally biased region" description="Polar residues" evidence="5">
    <location>
        <begin position="156"/>
        <end position="165"/>
    </location>
</feature>
<feature type="region of interest" description="Disordered" evidence="5">
    <location>
        <begin position="135"/>
        <end position="172"/>
    </location>
</feature>
<keyword evidence="2 6" id="KW-0812">Transmembrane</keyword>
<feature type="signal peptide" evidence="7">
    <location>
        <begin position="1"/>
        <end position="18"/>
    </location>
</feature>
<evidence type="ECO:0000256" key="1">
    <source>
        <dbReference type="ARBA" id="ARBA00004167"/>
    </source>
</evidence>
<dbReference type="GO" id="GO:0016020">
    <property type="term" value="C:membrane"/>
    <property type="evidence" value="ECO:0007669"/>
    <property type="project" value="UniProtKB-SubCell"/>
</dbReference>
<dbReference type="EMBL" id="PVWQ01000008">
    <property type="protein sequence ID" value="RDW74603.1"/>
    <property type="molecule type" value="Genomic_DNA"/>
</dbReference>
<evidence type="ECO:0008006" key="10">
    <source>
        <dbReference type="Google" id="ProtNLM"/>
    </source>
</evidence>
<evidence type="ECO:0000256" key="7">
    <source>
        <dbReference type="SAM" id="SignalP"/>
    </source>
</evidence>
<dbReference type="PANTHER" id="PTHR15549:SF26">
    <property type="entry name" value="AXIAL BUDDING PATTERN PROTEIN 2-RELATED"/>
    <property type="match status" value="1"/>
</dbReference>
<keyword evidence="7" id="KW-0732">Signal</keyword>
<organism evidence="8 9">
    <name type="scientific">Aspergillus mulundensis</name>
    <dbReference type="NCBI Taxonomy" id="1810919"/>
    <lineage>
        <taxon>Eukaryota</taxon>
        <taxon>Fungi</taxon>
        <taxon>Dikarya</taxon>
        <taxon>Ascomycota</taxon>
        <taxon>Pezizomycotina</taxon>
        <taxon>Eurotiomycetes</taxon>
        <taxon>Eurotiomycetidae</taxon>
        <taxon>Eurotiales</taxon>
        <taxon>Aspergillaceae</taxon>
        <taxon>Aspergillus</taxon>
        <taxon>Aspergillus subgen. Nidulantes</taxon>
    </lineage>
</organism>
<feature type="compositionally biased region" description="Low complexity" evidence="5">
    <location>
        <begin position="135"/>
        <end position="155"/>
    </location>
</feature>
<sequence length="279" mass="29871">MKSLVCFLAVYGISLCYAQSTSNNYFLSPGSQQAQLDSGNNTDEYPVYPRDTDFVFTWTTNWTRISLVLWQNENASSLTLFENENDQPISYSYDMNPDVNLTWNDVFFATLWNDNRDSEGGIPYFSSSYFRINASSPDPSTTTTSTSTPTSTPGTNDTASDPQATDSSSDDGLDTGAKVGIGIGVGLGVPALALAGVAAFYFRKRAKALQAQQQQLQQYPGAGGGVPGIGPYGPPPAPLSEVAGPAPYKPPTQWRGPSEVDAANTGVGVQSRFQELSGH</sequence>
<accession>A0A3D8RKP9</accession>
<evidence type="ECO:0000313" key="8">
    <source>
        <dbReference type="EMBL" id="RDW74603.1"/>
    </source>
</evidence>
<keyword evidence="3 6" id="KW-1133">Transmembrane helix</keyword>
<feature type="compositionally biased region" description="Polar residues" evidence="5">
    <location>
        <begin position="267"/>
        <end position="279"/>
    </location>
</feature>
<protein>
    <recommendedName>
        <fullName evidence="10">Mid2 domain-containing protein</fullName>
    </recommendedName>
</protein>
<dbReference type="InterPro" id="IPR051694">
    <property type="entry name" value="Immunoregulatory_rcpt-like"/>
</dbReference>
<dbReference type="RefSeq" id="XP_026602371.1">
    <property type="nucleotide sequence ID" value="XM_026749281.1"/>
</dbReference>
<feature type="chain" id="PRO_5017537973" description="Mid2 domain-containing protein" evidence="7">
    <location>
        <begin position="19"/>
        <end position="279"/>
    </location>
</feature>
<name>A0A3D8RKP9_9EURO</name>
<proteinExistence type="predicted"/>
<dbReference type="AlphaFoldDB" id="A0A3D8RKP9"/>
<feature type="compositionally biased region" description="Gly residues" evidence="5">
    <location>
        <begin position="221"/>
        <end position="231"/>
    </location>
</feature>
<evidence type="ECO:0000256" key="5">
    <source>
        <dbReference type="SAM" id="MobiDB-lite"/>
    </source>
</evidence>
<evidence type="ECO:0000256" key="6">
    <source>
        <dbReference type="SAM" id="Phobius"/>
    </source>
</evidence>
<evidence type="ECO:0000313" key="9">
    <source>
        <dbReference type="Proteomes" id="UP000256690"/>
    </source>
</evidence>
<dbReference type="STRING" id="1810919.A0A3D8RKP9"/>
<evidence type="ECO:0000256" key="2">
    <source>
        <dbReference type="ARBA" id="ARBA00022692"/>
    </source>
</evidence>
<feature type="transmembrane region" description="Helical" evidence="6">
    <location>
        <begin position="179"/>
        <end position="202"/>
    </location>
</feature>